<evidence type="ECO:0008006" key="4">
    <source>
        <dbReference type="Google" id="ProtNLM"/>
    </source>
</evidence>
<dbReference type="EMBL" id="OC877395">
    <property type="protein sequence ID" value="CAD7639986.1"/>
    <property type="molecule type" value="Genomic_DNA"/>
</dbReference>
<gene>
    <name evidence="2" type="ORF">OSB1V03_LOCUS18002</name>
</gene>
<dbReference type="AlphaFoldDB" id="A0A7R9LEJ7"/>
<evidence type="ECO:0000313" key="2">
    <source>
        <dbReference type="EMBL" id="CAD7639986.1"/>
    </source>
</evidence>
<feature type="non-terminal residue" evidence="2">
    <location>
        <position position="1"/>
    </location>
</feature>
<accession>A0A7R9LEJ7</accession>
<dbReference type="PANTHER" id="PTHR12000">
    <property type="entry name" value="HEMOGLOBINASE FAMILY MEMBER"/>
    <property type="match status" value="1"/>
</dbReference>
<dbReference type="GO" id="GO:0006624">
    <property type="term" value="P:vacuolar protein processing"/>
    <property type="evidence" value="ECO:0007669"/>
    <property type="project" value="TreeGrafter"/>
</dbReference>
<name>A0A7R9LEJ7_9ACAR</name>
<dbReference type="InterPro" id="IPR001096">
    <property type="entry name" value="Peptidase_C13"/>
</dbReference>
<evidence type="ECO:0000313" key="3">
    <source>
        <dbReference type="Proteomes" id="UP000759131"/>
    </source>
</evidence>
<dbReference type="GO" id="GO:0051603">
    <property type="term" value="P:proteolysis involved in protein catabolic process"/>
    <property type="evidence" value="ECO:0007669"/>
    <property type="project" value="TreeGrafter"/>
</dbReference>
<dbReference type="OrthoDB" id="9995590at2759"/>
<keyword evidence="3" id="KW-1185">Reference proteome</keyword>
<dbReference type="GO" id="GO:0005773">
    <property type="term" value="C:vacuole"/>
    <property type="evidence" value="ECO:0007669"/>
    <property type="project" value="GOC"/>
</dbReference>
<dbReference type="Proteomes" id="UP000759131">
    <property type="component" value="Unassembled WGS sequence"/>
</dbReference>
<evidence type="ECO:0000256" key="1">
    <source>
        <dbReference type="ARBA" id="ARBA00009941"/>
    </source>
</evidence>
<comment type="similarity">
    <text evidence="1">Belongs to the peptidase C13 family.</text>
</comment>
<dbReference type="EMBL" id="CAJPIZ010022820">
    <property type="protein sequence ID" value="CAG2118050.1"/>
    <property type="molecule type" value="Genomic_DNA"/>
</dbReference>
<sequence length="157" mass="17808">MTVNAVQFEDHLNLDPVFNGTNWVVLCAGSNTWYNYRHQSDVYHAYQVIKSHGIPDSNIIVMHYDDIANAKQNPMPGVVINRPNGPDVYKGVPKDYVGEDVNPSNFLSVLRGDSVLAHLVAFPHKYLYAKELAETLITMHKNNRFAKLVFYMEACHS</sequence>
<dbReference type="Gene3D" id="3.40.50.1460">
    <property type="match status" value="2"/>
</dbReference>
<proteinExistence type="inferred from homology"/>
<protein>
    <recommendedName>
        <fullName evidence="4">Legumain</fullName>
    </recommendedName>
</protein>
<dbReference type="GO" id="GO:0004197">
    <property type="term" value="F:cysteine-type endopeptidase activity"/>
    <property type="evidence" value="ECO:0007669"/>
    <property type="project" value="TreeGrafter"/>
</dbReference>
<dbReference type="Pfam" id="PF01650">
    <property type="entry name" value="Peptidase_C13"/>
    <property type="match status" value="2"/>
</dbReference>
<reference evidence="2" key="1">
    <citation type="submission" date="2020-11" db="EMBL/GenBank/DDBJ databases">
        <authorList>
            <person name="Tran Van P."/>
        </authorList>
    </citation>
    <scope>NUCLEOTIDE SEQUENCE</scope>
</reference>
<organism evidence="2">
    <name type="scientific">Medioppia subpectinata</name>
    <dbReference type="NCBI Taxonomy" id="1979941"/>
    <lineage>
        <taxon>Eukaryota</taxon>
        <taxon>Metazoa</taxon>
        <taxon>Ecdysozoa</taxon>
        <taxon>Arthropoda</taxon>
        <taxon>Chelicerata</taxon>
        <taxon>Arachnida</taxon>
        <taxon>Acari</taxon>
        <taxon>Acariformes</taxon>
        <taxon>Sarcoptiformes</taxon>
        <taxon>Oribatida</taxon>
        <taxon>Brachypylina</taxon>
        <taxon>Oppioidea</taxon>
        <taxon>Oppiidae</taxon>
        <taxon>Medioppia</taxon>
    </lineage>
</organism>
<dbReference type="PANTHER" id="PTHR12000:SF42">
    <property type="entry name" value="LEGUMAIN"/>
    <property type="match status" value="1"/>
</dbReference>
<dbReference type="PRINTS" id="PR00776">
    <property type="entry name" value="HEMOGLOBNASE"/>
</dbReference>